<dbReference type="AlphaFoldDB" id="A0AAU9D4L4"/>
<dbReference type="EMBL" id="AP027059">
    <property type="protein sequence ID" value="BDU49488.1"/>
    <property type="molecule type" value="Genomic_DNA"/>
</dbReference>
<sequence>MFEIKILEDLSKSGEYSEYNFGKTNDLLWILFLNLETGEEWIGKFDIGIRNKSKIKIFQNNTAIILARGNIYIVNCKIKKVQYIFEYDDYEDIEIDLVNNYIIITDGLYISVHDKNGKFIKKTKRISLDGIEFIEIKNGKVYGRLNDLTFEWCDFKYNIVENEVISKWSFIAKILRIG</sequence>
<name>A0AAU9D4L4_9FUSO</name>
<evidence type="ECO:0000313" key="1">
    <source>
        <dbReference type="EMBL" id="BDU49488.1"/>
    </source>
</evidence>
<organism evidence="1 2">
    <name type="scientific">Haliovirga abyssi</name>
    <dbReference type="NCBI Taxonomy" id="2996794"/>
    <lineage>
        <taxon>Bacteria</taxon>
        <taxon>Fusobacteriati</taxon>
        <taxon>Fusobacteriota</taxon>
        <taxon>Fusobacteriia</taxon>
        <taxon>Fusobacteriales</taxon>
        <taxon>Haliovirgaceae</taxon>
        <taxon>Haliovirga</taxon>
    </lineage>
</organism>
<dbReference type="Proteomes" id="UP001321582">
    <property type="component" value="Chromosome"/>
</dbReference>
<proteinExistence type="predicted"/>
<reference evidence="1 2" key="1">
    <citation type="submission" date="2022-11" db="EMBL/GenBank/DDBJ databases">
        <title>Haliovirga abyssi gen. nov., sp. nov., a mesophilic fermentative bacterium isolated from the Iheya North hydrothermal field and the proposal of Haliovirgaceae fam. nov.</title>
        <authorList>
            <person name="Miyazaki U."/>
            <person name="Tame A."/>
            <person name="Miyazaki J."/>
            <person name="Takai K."/>
            <person name="Sawayama S."/>
            <person name="Kitajima M."/>
            <person name="Okamoto A."/>
            <person name="Nakagawa S."/>
        </authorList>
    </citation>
    <scope>NUCLEOTIDE SEQUENCE [LARGE SCALE GENOMIC DNA]</scope>
    <source>
        <strain evidence="1 2">IC12</strain>
    </source>
</reference>
<dbReference type="RefSeq" id="WP_307904444.1">
    <property type="nucleotide sequence ID" value="NZ_AP027059.1"/>
</dbReference>
<accession>A0AAU9D4L4</accession>
<keyword evidence="2" id="KW-1185">Reference proteome</keyword>
<dbReference type="KEGG" id="haby:HLVA_00570"/>
<protein>
    <submittedName>
        <fullName evidence="1">Uncharacterized protein</fullName>
    </submittedName>
</protein>
<evidence type="ECO:0000313" key="2">
    <source>
        <dbReference type="Proteomes" id="UP001321582"/>
    </source>
</evidence>
<gene>
    <name evidence="1" type="ORF">HLVA_00570</name>
</gene>